<protein>
    <submittedName>
        <fullName evidence="2">Uncharacterized protein</fullName>
    </submittedName>
</protein>
<reference evidence="2" key="1">
    <citation type="submission" date="2018-06" db="EMBL/GenBank/DDBJ databases">
        <authorList>
            <person name="Zhirakovskaya E."/>
        </authorList>
    </citation>
    <scope>NUCLEOTIDE SEQUENCE</scope>
</reference>
<evidence type="ECO:0000256" key="1">
    <source>
        <dbReference type="SAM" id="Coils"/>
    </source>
</evidence>
<keyword evidence="1" id="KW-0175">Coiled coil</keyword>
<evidence type="ECO:0000313" key="2">
    <source>
        <dbReference type="EMBL" id="VAW80824.1"/>
    </source>
</evidence>
<dbReference type="Pfam" id="PF07295">
    <property type="entry name" value="DUF1451"/>
    <property type="match status" value="1"/>
</dbReference>
<proteinExistence type="predicted"/>
<gene>
    <name evidence="2" type="ORF">MNBD_GAMMA14-1264</name>
</gene>
<name>A0A3B0ZHS0_9ZZZZ</name>
<feature type="coiled-coil region" evidence="1">
    <location>
        <begin position="14"/>
        <end position="63"/>
    </location>
</feature>
<dbReference type="InterPro" id="IPR009912">
    <property type="entry name" value="DUF1451"/>
</dbReference>
<sequence>MKNSPHNDPMDLLAQAYEKMFERASEHFHNAEEKTGPLLHKMIDEAKEKAVELKELSKEDAEKLSAYLKRDLSDAADYLSETGHELKDWLGFETILVESGILDLMLKAADKTTVQLLKMKEDAQQAAAYHTGEITGPGTLVCDQCGEKLHFHKAGKIPPCPKCHATSFHRNVRA</sequence>
<organism evidence="2">
    <name type="scientific">hydrothermal vent metagenome</name>
    <dbReference type="NCBI Taxonomy" id="652676"/>
    <lineage>
        <taxon>unclassified sequences</taxon>
        <taxon>metagenomes</taxon>
        <taxon>ecological metagenomes</taxon>
    </lineage>
</organism>
<dbReference type="EMBL" id="UOFM01000370">
    <property type="protein sequence ID" value="VAW80824.1"/>
    <property type="molecule type" value="Genomic_DNA"/>
</dbReference>
<accession>A0A3B0ZHS0</accession>
<dbReference type="AlphaFoldDB" id="A0A3B0ZHS0"/>